<sequence length="42" mass="4564">MSNERKTVTESSALQDAISRLDVDAVGIANLADWKGTKLEET</sequence>
<gene>
    <name evidence="1" type="ORF">S12H4_45971</name>
</gene>
<dbReference type="AlphaFoldDB" id="X1VFW6"/>
<reference evidence="1" key="1">
    <citation type="journal article" date="2014" name="Front. Microbiol.">
        <title>High frequency of phylogenetically diverse reductive dehalogenase-homologous genes in deep subseafloor sedimentary metagenomes.</title>
        <authorList>
            <person name="Kawai M."/>
            <person name="Futagami T."/>
            <person name="Toyoda A."/>
            <person name="Takaki Y."/>
            <person name="Nishi S."/>
            <person name="Hori S."/>
            <person name="Arai W."/>
            <person name="Tsubouchi T."/>
            <person name="Morono Y."/>
            <person name="Uchiyama I."/>
            <person name="Ito T."/>
            <person name="Fujiyama A."/>
            <person name="Inagaki F."/>
            <person name="Takami H."/>
        </authorList>
    </citation>
    <scope>NUCLEOTIDE SEQUENCE</scope>
    <source>
        <strain evidence="1">Expedition CK06-06</strain>
    </source>
</reference>
<organism evidence="1">
    <name type="scientific">marine sediment metagenome</name>
    <dbReference type="NCBI Taxonomy" id="412755"/>
    <lineage>
        <taxon>unclassified sequences</taxon>
        <taxon>metagenomes</taxon>
        <taxon>ecological metagenomes</taxon>
    </lineage>
</organism>
<feature type="non-terminal residue" evidence="1">
    <location>
        <position position="42"/>
    </location>
</feature>
<protein>
    <submittedName>
        <fullName evidence="1">Uncharacterized protein</fullName>
    </submittedName>
</protein>
<evidence type="ECO:0000313" key="1">
    <source>
        <dbReference type="EMBL" id="GAJ13391.1"/>
    </source>
</evidence>
<proteinExistence type="predicted"/>
<accession>X1VFW6</accession>
<dbReference type="EMBL" id="BARW01028479">
    <property type="protein sequence ID" value="GAJ13391.1"/>
    <property type="molecule type" value="Genomic_DNA"/>
</dbReference>
<comment type="caution">
    <text evidence="1">The sequence shown here is derived from an EMBL/GenBank/DDBJ whole genome shotgun (WGS) entry which is preliminary data.</text>
</comment>
<name>X1VFW6_9ZZZZ</name>